<organism evidence="1 2">
    <name type="scientific">Kitasatospora setae (strain ATCC 33774 / DSM 43861 / JCM 3304 / KCC A-0304 / NBRC 14216 / KM-6054)</name>
    <name type="common">Streptomyces setae</name>
    <dbReference type="NCBI Taxonomy" id="452652"/>
    <lineage>
        <taxon>Bacteria</taxon>
        <taxon>Bacillati</taxon>
        <taxon>Actinomycetota</taxon>
        <taxon>Actinomycetes</taxon>
        <taxon>Kitasatosporales</taxon>
        <taxon>Streptomycetaceae</taxon>
        <taxon>Kitasatospora</taxon>
    </lineage>
</organism>
<evidence type="ECO:0000313" key="2">
    <source>
        <dbReference type="Proteomes" id="UP000007076"/>
    </source>
</evidence>
<dbReference type="Proteomes" id="UP000007076">
    <property type="component" value="Chromosome"/>
</dbReference>
<protein>
    <recommendedName>
        <fullName evidence="3">Cell wall-active antibiotics response LiaF-like C-terminal domain-containing protein</fullName>
    </recommendedName>
</protein>
<keyword evidence="2" id="KW-1185">Reference proteome</keyword>
<dbReference type="KEGG" id="ksk:KSE_01330"/>
<name>E4N453_KITSK</name>
<dbReference type="HOGENOM" id="CLU_150583_0_0_11"/>
<proteinExistence type="predicted"/>
<dbReference type="STRING" id="452652.KSE_01330"/>
<gene>
    <name evidence="1" type="ordered locus">KSE_01330</name>
</gene>
<reference evidence="1 2" key="1">
    <citation type="journal article" date="2010" name="DNA Res.">
        <title>Genome sequence of Kitasatospora setae NBRC 14216T: an evolutionary snapshot of the family Streptomycetaceae.</title>
        <authorList>
            <person name="Ichikawa N."/>
            <person name="Oguchi A."/>
            <person name="Ikeda H."/>
            <person name="Ishikawa J."/>
            <person name="Kitani S."/>
            <person name="Watanabe Y."/>
            <person name="Nakamura S."/>
            <person name="Katano Y."/>
            <person name="Kishi E."/>
            <person name="Sasagawa M."/>
            <person name="Ankai A."/>
            <person name="Fukui S."/>
            <person name="Hashimoto Y."/>
            <person name="Kamata S."/>
            <person name="Otoguro M."/>
            <person name="Tanikawa S."/>
            <person name="Nihira T."/>
            <person name="Horinouchi S."/>
            <person name="Ohnishi Y."/>
            <person name="Hayakawa M."/>
            <person name="Kuzuyama T."/>
            <person name="Arisawa A."/>
            <person name="Nomoto F."/>
            <person name="Miura H."/>
            <person name="Takahashi Y."/>
            <person name="Fujita N."/>
        </authorList>
    </citation>
    <scope>NUCLEOTIDE SEQUENCE [LARGE SCALE GENOMIC DNA]</scope>
    <source>
        <strain evidence="2">ATCC 33774 / DSM 43861 / JCM 3304 / KCC A-0304 / NBRC 14216 / KM-6054</strain>
    </source>
</reference>
<accession>E4N453</accession>
<sequence>MTSVMAGTVQPATYQGLLTDPRVTAMTNTGNSKDDDRTDIRISLIGGTRLEGEEIHTRTLTASLVGGADIDLTDVDIPDGAELRITKLSLIGGVSLRVRPDVKVVVTGVRLGGVSDDGPTREGGPTVHVAAWGLIGGVSVRRD</sequence>
<dbReference type="PATRIC" id="fig|452652.3.peg.124"/>
<dbReference type="eggNOG" id="COG4758">
    <property type="taxonomic scope" value="Bacteria"/>
</dbReference>
<evidence type="ECO:0000313" key="1">
    <source>
        <dbReference type="EMBL" id="BAJ25984.1"/>
    </source>
</evidence>
<evidence type="ECO:0008006" key="3">
    <source>
        <dbReference type="Google" id="ProtNLM"/>
    </source>
</evidence>
<dbReference type="EMBL" id="AP010968">
    <property type="protein sequence ID" value="BAJ25984.1"/>
    <property type="molecule type" value="Genomic_DNA"/>
</dbReference>
<dbReference type="AlphaFoldDB" id="E4N453"/>